<comment type="caution">
    <text evidence="3">The sequence shown here is derived from an EMBL/GenBank/DDBJ whole genome shotgun (WGS) entry which is preliminary data.</text>
</comment>
<dbReference type="Proteomes" id="UP000320042">
    <property type="component" value="Unassembled WGS sequence"/>
</dbReference>
<dbReference type="GO" id="GO:0000160">
    <property type="term" value="P:phosphorelay signal transduction system"/>
    <property type="evidence" value="ECO:0007669"/>
    <property type="project" value="InterPro"/>
</dbReference>
<feature type="modified residue" description="4-aspartylphosphate" evidence="1">
    <location>
        <position position="65"/>
    </location>
</feature>
<evidence type="ECO:0000256" key="1">
    <source>
        <dbReference type="PROSITE-ProRule" id="PRU00169"/>
    </source>
</evidence>
<dbReference type="Gene3D" id="3.40.50.2300">
    <property type="match status" value="1"/>
</dbReference>
<proteinExistence type="predicted"/>
<dbReference type="InterPro" id="IPR001789">
    <property type="entry name" value="Sig_transdc_resp-reg_receiver"/>
</dbReference>
<keyword evidence="4" id="KW-1185">Reference proteome</keyword>
<evidence type="ECO:0000259" key="2">
    <source>
        <dbReference type="PROSITE" id="PS50110"/>
    </source>
</evidence>
<feature type="domain" description="Response regulatory" evidence="2">
    <location>
        <begin position="9"/>
        <end position="135"/>
    </location>
</feature>
<dbReference type="Pfam" id="PF00072">
    <property type="entry name" value="Response_reg"/>
    <property type="match status" value="1"/>
</dbReference>
<gene>
    <name evidence="3" type="ORF">FPZ43_13845</name>
</gene>
<dbReference type="SUPFAM" id="SSF52172">
    <property type="entry name" value="CheY-like"/>
    <property type="match status" value="1"/>
</dbReference>
<dbReference type="SMART" id="SM00448">
    <property type="entry name" value="REC"/>
    <property type="match status" value="1"/>
</dbReference>
<keyword evidence="1" id="KW-0597">Phosphoprotein</keyword>
<organism evidence="3 4">
    <name type="scientific">Mucilaginibacter pallidiroseus</name>
    <dbReference type="NCBI Taxonomy" id="2599295"/>
    <lineage>
        <taxon>Bacteria</taxon>
        <taxon>Pseudomonadati</taxon>
        <taxon>Bacteroidota</taxon>
        <taxon>Sphingobacteriia</taxon>
        <taxon>Sphingobacteriales</taxon>
        <taxon>Sphingobacteriaceae</taxon>
        <taxon>Mucilaginibacter</taxon>
    </lineage>
</organism>
<accession>A0A563U879</accession>
<dbReference type="OrthoDB" id="1121174at2"/>
<dbReference type="InterPro" id="IPR011006">
    <property type="entry name" value="CheY-like_superfamily"/>
</dbReference>
<dbReference type="PANTHER" id="PTHR44520:SF2">
    <property type="entry name" value="RESPONSE REGULATOR RCP1"/>
    <property type="match status" value="1"/>
</dbReference>
<evidence type="ECO:0000313" key="4">
    <source>
        <dbReference type="Proteomes" id="UP000320042"/>
    </source>
</evidence>
<dbReference type="AlphaFoldDB" id="A0A563U879"/>
<reference evidence="3 4" key="1">
    <citation type="submission" date="2019-07" db="EMBL/GenBank/DDBJ databases">
        <authorList>
            <person name="Kim J."/>
        </authorList>
    </citation>
    <scope>NUCLEOTIDE SEQUENCE [LARGE SCALE GENOMIC DNA]</scope>
    <source>
        <strain evidence="4">dk17</strain>
    </source>
</reference>
<evidence type="ECO:0000313" key="3">
    <source>
        <dbReference type="EMBL" id="TWR27550.1"/>
    </source>
</evidence>
<dbReference type="PANTHER" id="PTHR44520">
    <property type="entry name" value="RESPONSE REGULATOR RCP1-RELATED"/>
    <property type="match status" value="1"/>
</dbReference>
<protein>
    <submittedName>
        <fullName evidence="3">Response regulator</fullName>
    </submittedName>
</protein>
<dbReference type="InterPro" id="IPR052893">
    <property type="entry name" value="TCS_response_regulator"/>
</dbReference>
<sequence length="144" mass="16381">MNSEPRAVTACVIDDDRIFTFGITKLMEITGLFSPTMQFINGQEAINFLSNPENGDKLPDVIFVDINMPVMNGWEFTRSFEEIKPRLGKNIPVYMVSSSVDLNDIQRAKINPTLKDYIMKPINTTHLTNIFNSLNGDIEMVQYN</sequence>
<dbReference type="PROSITE" id="PS50110">
    <property type="entry name" value="RESPONSE_REGULATORY"/>
    <property type="match status" value="1"/>
</dbReference>
<dbReference type="EMBL" id="VOEJ01000006">
    <property type="protein sequence ID" value="TWR27550.1"/>
    <property type="molecule type" value="Genomic_DNA"/>
</dbReference>
<name>A0A563U879_9SPHI</name>
<dbReference type="RefSeq" id="WP_146382516.1">
    <property type="nucleotide sequence ID" value="NZ_VOEJ01000006.1"/>
</dbReference>